<dbReference type="AlphaFoldDB" id="A0A392QID3"/>
<comment type="caution">
    <text evidence="1">The sequence shown here is derived from an EMBL/GenBank/DDBJ whole genome shotgun (WGS) entry which is preliminary data.</text>
</comment>
<name>A0A392QID3_9FABA</name>
<keyword evidence="2" id="KW-1185">Reference proteome</keyword>
<protein>
    <submittedName>
        <fullName evidence="1">Uncharacterized protein</fullName>
    </submittedName>
</protein>
<sequence>RIRNCGRSIADTVVTTTTSHRNCGVVFNHVYGRIVTASRNMFKKHSQKLKLLAGNA</sequence>
<dbReference type="EMBL" id="LXQA010136917">
    <property type="protein sequence ID" value="MCI23602.1"/>
    <property type="molecule type" value="Genomic_DNA"/>
</dbReference>
<organism evidence="1 2">
    <name type="scientific">Trifolium medium</name>
    <dbReference type="NCBI Taxonomy" id="97028"/>
    <lineage>
        <taxon>Eukaryota</taxon>
        <taxon>Viridiplantae</taxon>
        <taxon>Streptophyta</taxon>
        <taxon>Embryophyta</taxon>
        <taxon>Tracheophyta</taxon>
        <taxon>Spermatophyta</taxon>
        <taxon>Magnoliopsida</taxon>
        <taxon>eudicotyledons</taxon>
        <taxon>Gunneridae</taxon>
        <taxon>Pentapetalae</taxon>
        <taxon>rosids</taxon>
        <taxon>fabids</taxon>
        <taxon>Fabales</taxon>
        <taxon>Fabaceae</taxon>
        <taxon>Papilionoideae</taxon>
        <taxon>50 kb inversion clade</taxon>
        <taxon>NPAAA clade</taxon>
        <taxon>Hologalegina</taxon>
        <taxon>IRL clade</taxon>
        <taxon>Trifolieae</taxon>
        <taxon>Trifolium</taxon>
    </lineage>
</organism>
<reference evidence="1 2" key="1">
    <citation type="journal article" date="2018" name="Front. Plant Sci.">
        <title>Red Clover (Trifolium pratense) and Zigzag Clover (T. medium) - A Picture of Genomic Similarities and Differences.</title>
        <authorList>
            <person name="Dluhosova J."/>
            <person name="Istvanek J."/>
            <person name="Nedelnik J."/>
            <person name="Repkova J."/>
        </authorList>
    </citation>
    <scope>NUCLEOTIDE SEQUENCE [LARGE SCALE GENOMIC DNA]</scope>
    <source>
        <strain evidence="2">cv. 10/8</strain>
        <tissue evidence="1">Leaf</tissue>
    </source>
</reference>
<feature type="non-terminal residue" evidence="1">
    <location>
        <position position="1"/>
    </location>
</feature>
<accession>A0A392QID3</accession>
<dbReference type="Proteomes" id="UP000265520">
    <property type="component" value="Unassembled WGS sequence"/>
</dbReference>
<proteinExistence type="predicted"/>
<evidence type="ECO:0000313" key="1">
    <source>
        <dbReference type="EMBL" id="MCI23602.1"/>
    </source>
</evidence>
<evidence type="ECO:0000313" key="2">
    <source>
        <dbReference type="Proteomes" id="UP000265520"/>
    </source>
</evidence>